<evidence type="ECO:0000313" key="5">
    <source>
        <dbReference type="Proteomes" id="UP000054266"/>
    </source>
</evidence>
<dbReference type="Proteomes" id="UP000054266">
    <property type="component" value="Unassembled WGS sequence"/>
</dbReference>
<feature type="signal peptide" evidence="2">
    <location>
        <begin position="1"/>
        <end position="20"/>
    </location>
</feature>
<evidence type="ECO:0000259" key="3">
    <source>
        <dbReference type="Pfam" id="PF23217"/>
    </source>
</evidence>
<feature type="region of interest" description="Disordered" evidence="1">
    <location>
        <begin position="280"/>
        <end position="421"/>
    </location>
</feature>
<feature type="region of interest" description="Disordered" evidence="1">
    <location>
        <begin position="61"/>
        <end position="85"/>
    </location>
</feature>
<sequence length="563" mass="60914">MAINWRLRSTVFQLLAAVYAELGEQGFKGRYVSIAQYFGPDASYDAIKSFFAKEVSKAADKLKEQNPGHHGSGRGAPPRCQAGPSRYPPHLYFDEEDISILTQREFEAVEARIGHSLRGPAKRARVIKASPRPSPRPSPGPEVIYAATVVDVPQSESRPHQQEPNHPGHIAPVLSRGTVESDTSHRAPEDSGLSRKRPFSEVRDSMQPGIDELNRHNRPPQFESFSYVTNHGQYRCALCLSELPSQEALDRHERISKEHLRNLNIAHKVAKGREKLTQVTMLPQVGLHPKPAVPRKPQRGSNLHQAPKTEQALVSSNTSPAAGSIHRSTPSDTNQLRSQSVGPAPSQDLPDGKNPISPEEPSIAVDKGKSKAASEGPPASPPYPPDFGPPPPRTPSQAPSVLETRPTTARTEIGTLDTPHTVKNAFTALQPVQDIKPPYDGSPSEYSATELAEIVRSTEIMIKLMGHVQREAKAVAKSYSAADSFDSGVSLGSSTASAQHRGGGGVDQSAAASAERSDTVPQPISAPGIDVYTGMRRDQGSGEGKTKRRRKDTGSEVSFIVLE</sequence>
<evidence type="ECO:0000256" key="1">
    <source>
        <dbReference type="SAM" id="MobiDB-lite"/>
    </source>
</evidence>
<keyword evidence="5" id="KW-1185">Reference proteome</keyword>
<accession>A0A0D2FNA7</accession>
<keyword evidence="2" id="KW-0732">Signal</keyword>
<evidence type="ECO:0000256" key="2">
    <source>
        <dbReference type="SAM" id="SignalP"/>
    </source>
</evidence>
<dbReference type="EMBL" id="KN846958">
    <property type="protein sequence ID" value="KIW68080.1"/>
    <property type="molecule type" value="Genomic_DNA"/>
</dbReference>
<feature type="domain" description="DUF7066" evidence="3">
    <location>
        <begin position="227"/>
        <end position="278"/>
    </location>
</feature>
<feature type="region of interest" description="Disordered" evidence="1">
    <location>
        <begin position="117"/>
        <end position="219"/>
    </location>
</feature>
<dbReference type="InterPro" id="IPR055494">
    <property type="entry name" value="DUF7066"/>
</dbReference>
<organism evidence="4 5">
    <name type="scientific">Phialophora macrospora</name>
    <dbReference type="NCBI Taxonomy" id="1851006"/>
    <lineage>
        <taxon>Eukaryota</taxon>
        <taxon>Fungi</taxon>
        <taxon>Dikarya</taxon>
        <taxon>Ascomycota</taxon>
        <taxon>Pezizomycotina</taxon>
        <taxon>Eurotiomycetes</taxon>
        <taxon>Chaetothyriomycetidae</taxon>
        <taxon>Chaetothyriales</taxon>
        <taxon>Herpotrichiellaceae</taxon>
        <taxon>Phialophora</taxon>
    </lineage>
</organism>
<dbReference type="Pfam" id="PF23217">
    <property type="entry name" value="DUF7066"/>
    <property type="match status" value="1"/>
</dbReference>
<proteinExistence type="predicted"/>
<evidence type="ECO:0000313" key="4">
    <source>
        <dbReference type="EMBL" id="KIW68080.1"/>
    </source>
</evidence>
<feature type="compositionally biased region" description="Basic and acidic residues" evidence="1">
    <location>
        <begin position="182"/>
        <end position="204"/>
    </location>
</feature>
<dbReference type="EMBL" id="KN846958">
    <property type="protein sequence ID" value="KIW68079.1"/>
    <property type="molecule type" value="Genomic_DNA"/>
</dbReference>
<gene>
    <name evidence="4" type="ORF">PV04_04048</name>
</gene>
<protein>
    <recommendedName>
        <fullName evidence="3">DUF7066 domain-containing protein</fullName>
    </recommendedName>
</protein>
<feature type="compositionally biased region" description="Pro residues" evidence="1">
    <location>
        <begin position="378"/>
        <end position="394"/>
    </location>
</feature>
<dbReference type="AlphaFoldDB" id="A0A0D2FNA7"/>
<feature type="chain" id="PRO_5007395290" description="DUF7066 domain-containing protein" evidence="2">
    <location>
        <begin position="21"/>
        <end position="563"/>
    </location>
</feature>
<name>A0A0D2FNA7_9EURO</name>
<reference evidence="4 5" key="1">
    <citation type="submission" date="2015-01" db="EMBL/GenBank/DDBJ databases">
        <title>The Genome Sequence of Capronia semiimmersa CBS27337.</title>
        <authorList>
            <consortium name="The Broad Institute Genomics Platform"/>
            <person name="Cuomo C."/>
            <person name="de Hoog S."/>
            <person name="Gorbushina A."/>
            <person name="Stielow B."/>
            <person name="Teixiera M."/>
            <person name="Abouelleil A."/>
            <person name="Chapman S.B."/>
            <person name="Priest M."/>
            <person name="Young S.K."/>
            <person name="Wortman J."/>
            <person name="Nusbaum C."/>
            <person name="Birren B."/>
        </authorList>
    </citation>
    <scope>NUCLEOTIDE SEQUENCE [LARGE SCALE GENOMIC DNA]</scope>
    <source>
        <strain evidence="4 5">CBS 27337</strain>
    </source>
</reference>
<dbReference type="HOGENOM" id="CLU_483950_0_0_1"/>
<feature type="compositionally biased region" description="Polar residues" evidence="1">
    <location>
        <begin position="312"/>
        <end position="341"/>
    </location>
</feature>
<feature type="region of interest" description="Disordered" evidence="1">
    <location>
        <begin position="486"/>
        <end position="563"/>
    </location>
</feature>